<dbReference type="Proteomes" id="UP000326565">
    <property type="component" value="Unassembled WGS sequence"/>
</dbReference>
<feature type="region of interest" description="Disordered" evidence="1">
    <location>
        <begin position="73"/>
        <end position="98"/>
    </location>
</feature>
<accession>A0A5N5X439</accession>
<organism evidence="2 3">
    <name type="scientific">Aspergillus leporis</name>
    <dbReference type="NCBI Taxonomy" id="41062"/>
    <lineage>
        <taxon>Eukaryota</taxon>
        <taxon>Fungi</taxon>
        <taxon>Dikarya</taxon>
        <taxon>Ascomycota</taxon>
        <taxon>Pezizomycotina</taxon>
        <taxon>Eurotiomycetes</taxon>
        <taxon>Eurotiomycetidae</taxon>
        <taxon>Eurotiales</taxon>
        <taxon>Aspergillaceae</taxon>
        <taxon>Aspergillus</taxon>
        <taxon>Aspergillus subgen. Circumdati</taxon>
    </lineage>
</organism>
<evidence type="ECO:0000313" key="3">
    <source>
        <dbReference type="Proteomes" id="UP000326565"/>
    </source>
</evidence>
<reference evidence="2 3" key="1">
    <citation type="submission" date="2019-04" db="EMBL/GenBank/DDBJ databases">
        <title>Friends and foes A comparative genomics study of 23 Aspergillus species from section Flavi.</title>
        <authorList>
            <consortium name="DOE Joint Genome Institute"/>
            <person name="Kjaerbolling I."/>
            <person name="Vesth T."/>
            <person name="Frisvad J.C."/>
            <person name="Nybo J.L."/>
            <person name="Theobald S."/>
            <person name="Kildgaard S."/>
            <person name="Isbrandt T."/>
            <person name="Kuo A."/>
            <person name="Sato A."/>
            <person name="Lyhne E.K."/>
            <person name="Kogle M.E."/>
            <person name="Wiebenga A."/>
            <person name="Kun R.S."/>
            <person name="Lubbers R.J."/>
            <person name="Makela M.R."/>
            <person name="Barry K."/>
            <person name="Chovatia M."/>
            <person name="Clum A."/>
            <person name="Daum C."/>
            <person name="Haridas S."/>
            <person name="He G."/>
            <person name="LaButti K."/>
            <person name="Lipzen A."/>
            <person name="Mondo S."/>
            <person name="Riley R."/>
            <person name="Salamov A."/>
            <person name="Simmons B.A."/>
            <person name="Magnuson J.K."/>
            <person name="Henrissat B."/>
            <person name="Mortensen U.H."/>
            <person name="Larsen T.O."/>
            <person name="Devries R.P."/>
            <person name="Grigoriev I.V."/>
            <person name="Machida M."/>
            <person name="Baker S.E."/>
            <person name="Andersen M.R."/>
        </authorList>
    </citation>
    <scope>NUCLEOTIDE SEQUENCE [LARGE SCALE GENOMIC DNA]</scope>
    <source>
        <strain evidence="2 3">CBS 151.66</strain>
    </source>
</reference>
<protein>
    <submittedName>
        <fullName evidence="2">Uncharacterized protein</fullName>
    </submittedName>
</protein>
<evidence type="ECO:0000256" key="1">
    <source>
        <dbReference type="SAM" id="MobiDB-lite"/>
    </source>
</evidence>
<evidence type="ECO:0000313" key="2">
    <source>
        <dbReference type="EMBL" id="KAB8075563.1"/>
    </source>
</evidence>
<dbReference type="EMBL" id="ML732192">
    <property type="protein sequence ID" value="KAB8075563.1"/>
    <property type="molecule type" value="Genomic_DNA"/>
</dbReference>
<proteinExistence type="predicted"/>
<feature type="region of interest" description="Disordered" evidence="1">
    <location>
        <begin position="414"/>
        <end position="436"/>
    </location>
</feature>
<feature type="region of interest" description="Disordered" evidence="1">
    <location>
        <begin position="136"/>
        <end position="155"/>
    </location>
</feature>
<feature type="compositionally biased region" description="Polar residues" evidence="1">
    <location>
        <begin position="9"/>
        <end position="18"/>
    </location>
</feature>
<gene>
    <name evidence="2" type="ORF">BDV29DRAFT_171673</name>
</gene>
<name>A0A5N5X439_9EURO</name>
<dbReference type="OrthoDB" id="3946700at2759"/>
<feature type="region of interest" description="Disordered" evidence="1">
    <location>
        <begin position="1"/>
        <end position="61"/>
    </location>
</feature>
<keyword evidence="3" id="KW-1185">Reference proteome</keyword>
<dbReference type="AlphaFoldDB" id="A0A5N5X439"/>
<sequence length="436" mass="47929">MGIPMYREPSSTEATKNNPIKDPCAAARSAIRRQTTIRRPSRYSSSALRSATLRSPFPRPLADEIEREANGLQRHVRSPIPNPGPGEDPFDLTNGLSDSSAREAGQRLLNDVLRHSRPGQRLRIPRSTALDDIYFRPAAGDNGSARQEQDHQTPSFTPRFAPAVAYHRTASPQLPPDIRLSPFPRPDVLGGDVSIGSTIPLLRRVGQRSINQASRSNTQTVVDGLGDRQRSVSPDDDHANDSWQTLLTNITPDTNLPSADSSFTSAIAGTNVSMNGASRSSATFGTVPNSMDSTAATVQMVLDPYPEFLHPCDYSSSTDSESDSEAEATQNSLYQYHYRRIREINARRDARRRARNIHSTMSSHPPIPTISFAISDSTDPDLHHMQAILDRLARREEVPDDLWTAAGLSRTISHRVSANNGSNNTDTVDGPPRQQQ</sequence>
<feature type="compositionally biased region" description="Low complexity" evidence="1">
    <location>
        <begin position="42"/>
        <end position="56"/>
    </location>
</feature>